<gene>
    <name evidence="1" type="ORF">CCMSSC00406_0002359</name>
</gene>
<comment type="caution">
    <text evidence="1">The sequence shown here is derived from an EMBL/GenBank/DDBJ whole genome shotgun (WGS) entry which is preliminary data.</text>
</comment>
<evidence type="ECO:0000313" key="1">
    <source>
        <dbReference type="EMBL" id="KAG9221041.1"/>
    </source>
</evidence>
<name>A0ACB7ITU9_PLECO</name>
<proteinExistence type="predicted"/>
<accession>A0ACB7ITU9</accession>
<organism evidence="1 2">
    <name type="scientific">Pleurotus cornucopiae</name>
    <name type="common">Cornucopia mushroom</name>
    <dbReference type="NCBI Taxonomy" id="5321"/>
    <lineage>
        <taxon>Eukaryota</taxon>
        <taxon>Fungi</taxon>
        <taxon>Dikarya</taxon>
        <taxon>Basidiomycota</taxon>
        <taxon>Agaricomycotina</taxon>
        <taxon>Agaricomycetes</taxon>
        <taxon>Agaricomycetidae</taxon>
        <taxon>Agaricales</taxon>
        <taxon>Pleurotineae</taxon>
        <taxon>Pleurotaceae</taxon>
        <taxon>Pleurotus</taxon>
    </lineage>
</organism>
<dbReference type="EMBL" id="WQMT02000007">
    <property type="protein sequence ID" value="KAG9221041.1"/>
    <property type="molecule type" value="Genomic_DNA"/>
</dbReference>
<dbReference type="Proteomes" id="UP000824881">
    <property type="component" value="Unassembled WGS sequence"/>
</dbReference>
<protein>
    <submittedName>
        <fullName evidence="1">Uncharacterized protein</fullName>
    </submittedName>
</protein>
<keyword evidence="2" id="KW-1185">Reference proteome</keyword>
<sequence>MPRPRIHRTKAERCAANRAKSARHYAKNKADILARRRDIRAQGENVTQPSEASPATTERNRNPSLPTQNSLAVASHDVHILETIDLAQRTSRKLTSFINNSPPAFANSIYMKYIKLYETGTNDITVIETPLEQLLRWQRRLDMCAEAILLECGVGKELCSVSAPRKTAGITIEHLQELLCDAMSDPKAMQAAYKRKRYDFQFL</sequence>
<reference evidence="1 2" key="1">
    <citation type="journal article" date="2021" name="Appl. Environ. Microbiol.">
        <title>Genetic linkage and physical mapping for an oyster mushroom Pleurotus cornucopiae and QTL analysis for the trait cap color.</title>
        <authorList>
            <person name="Zhang Y."/>
            <person name="Gao W."/>
            <person name="Sonnenberg A."/>
            <person name="Chen Q."/>
            <person name="Zhang J."/>
            <person name="Huang C."/>
        </authorList>
    </citation>
    <scope>NUCLEOTIDE SEQUENCE [LARGE SCALE GENOMIC DNA]</scope>
    <source>
        <strain evidence="1">CCMSSC00406</strain>
    </source>
</reference>
<evidence type="ECO:0000313" key="2">
    <source>
        <dbReference type="Proteomes" id="UP000824881"/>
    </source>
</evidence>